<feature type="compositionally biased region" description="Basic residues" evidence="1">
    <location>
        <begin position="1"/>
        <end position="20"/>
    </location>
</feature>
<feature type="region of interest" description="Disordered" evidence="1">
    <location>
        <begin position="1"/>
        <end position="37"/>
    </location>
</feature>
<comment type="caution">
    <text evidence="2">The sequence shown here is derived from an EMBL/GenBank/DDBJ whole genome shotgun (WGS) entry which is preliminary data.</text>
</comment>
<name>A0A8H6YES3_9AGAR</name>
<organism evidence="2 3">
    <name type="scientific">Mycena sanguinolenta</name>
    <dbReference type="NCBI Taxonomy" id="230812"/>
    <lineage>
        <taxon>Eukaryota</taxon>
        <taxon>Fungi</taxon>
        <taxon>Dikarya</taxon>
        <taxon>Basidiomycota</taxon>
        <taxon>Agaricomycotina</taxon>
        <taxon>Agaricomycetes</taxon>
        <taxon>Agaricomycetidae</taxon>
        <taxon>Agaricales</taxon>
        <taxon>Marasmiineae</taxon>
        <taxon>Mycenaceae</taxon>
        <taxon>Mycena</taxon>
    </lineage>
</organism>
<feature type="region of interest" description="Disordered" evidence="1">
    <location>
        <begin position="120"/>
        <end position="174"/>
    </location>
</feature>
<reference evidence="2" key="1">
    <citation type="submission" date="2020-05" db="EMBL/GenBank/DDBJ databases">
        <title>Mycena genomes resolve the evolution of fungal bioluminescence.</title>
        <authorList>
            <person name="Tsai I.J."/>
        </authorList>
    </citation>
    <scope>NUCLEOTIDE SEQUENCE</scope>
    <source>
        <strain evidence="2">160909Yilan</strain>
    </source>
</reference>
<accession>A0A8H6YES3</accession>
<evidence type="ECO:0000313" key="2">
    <source>
        <dbReference type="EMBL" id="KAF7357172.1"/>
    </source>
</evidence>
<proteinExistence type="predicted"/>
<gene>
    <name evidence="2" type="ORF">MSAN_01311900</name>
</gene>
<feature type="compositionally biased region" description="Gly residues" evidence="1">
    <location>
        <begin position="159"/>
        <end position="174"/>
    </location>
</feature>
<protein>
    <submittedName>
        <fullName evidence="2">Uncharacterized protein</fullName>
    </submittedName>
</protein>
<evidence type="ECO:0000313" key="3">
    <source>
        <dbReference type="Proteomes" id="UP000623467"/>
    </source>
</evidence>
<evidence type="ECO:0000256" key="1">
    <source>
        <dbReference type="SAM" id="MobiDB-lite"/>
    </source>
</evidence>
<keyword evidence="3" id="KW-1185">Reference proteome</keyword>
<dbReference type="OrthoDB" id="5876637at2759"/>
<feature type="region of interest" description="Disordered" evidence="1">
    <location>
        <begin position="64"/>
        <end position="108"/>
    </location>
</feature>
<dbReference type="EMBL" id="JACAZH010000010">
    <property type="protein sequence ID" value="KAF7357172.1"/>
    <property type="molecule type" value="Genomic_DNA"/>
</dbReference>
<sequence>MSHKRAKRSIRGQERAKKKNGPPTRGGGDALSNEPLPKGFARAMNALRIESDCFPVDENDFPIIQRRTTHPPRLSPCHRINAPSAPENSHAPPPPLRADDVTQAPPELASFEKAKLNAQEKFKSTGVTRTAAPARRGARGGCGALPCAQSRAARRNEGGWRGGHGRGVAGVRCG</sequence>
<dbReference type="AlphaFoldDB" id="A0A8H6YES3"/>
<dbReference type="Proteomes" id="UP000623467">
    <property type="component" value="Unassembled WGS sequence"/>
</dbReference>